<dbReference type="PANTHER" id="PTHR47354:SF8">
    <property type="entry name" value="1,2-PHENYLACETYL-COA EPOXIDASE, SUBUNIT E"/>
    <property type="match status" value="1"/>
</dbReference>
<evidence type="ECO:0000313" key="12">
    <source>
        <dbReference type="Proteomes" id="UP000317715"/>
    </source>
</evidence>
<dbReference type="Pfam" id="PF00111">
    <property type="entry name" value="Fer2"/>
    <property type="match status" value="1"/>
</dbReference>
<evidence type="ECO:0000256" key="2">
    <source>
        <dbReference type="ARBA" id="ARBA00022630"/>
    </source>
</evidence>
<dbReference type="InterPro" id="IPR011884">
    <property type="entry name" value="PaaE"/>
</dbReference>
<evidence type="ECO:0000256" key="7">
    <source>
        <dbReference type="ARBA" id="ARBA00023004"/>
    </source>
</evidence>
<dbReference type="InterPro" id="IPR001041">
    <property type="entry name" value="2Fe-2S_ferredoxin-type"/>
</dbReference>
<dbReference type="InterPro" id="IPR017927">
    <property type="entry name" value="FAD-bd_FR_type"/>
</dbReference>
<sequence>MTTETQTASRRRASFHNLTVSEVRRLTDDAIEVTFGVPAELAGQYDYLPGQYVALRTTLPDEQGEPHEVRRSYSICAEPRSFEDGSSEIRVAIKKDLGGLFSTWANAELKAGDVLDVMSPQGAFISRHGKDGASVQHNVMNSMNHPEELAGEPGNFVAIAAGSGITPVIAIARTLLAANPETTFDLVYANKAAMDVMFLEELADLKDKYPSRLALHHVLSREQRIAPLMTGRIDSEKLQALLSSAIRAEDVDEWFLCGPFELVQLCRDTLAARGVEPEHVRFELFTTGRPDRPEGNAGRPVVEDESQDTYKITFTLDGLTGDVASPTHARESILNAALRVRPDVPFACAGGVCGTCRAKLITGTVTMDENYALEQDELDKGYVLTCQSHPTSEEVTVDFDV</sequence>
<dbReference type="SUPFAM" id="SSF52343">
    <property type="entry name" value="Ferredoxin reductase-like, C-terminal NADP-linked domain"/>
    <property type="match status" value="1"/>
</dbReference>
<dbReference type="GO" id="GO:0016491">
    <property type="term" value="F:oxidoreductase activity"/>
    <property type="evidence" value="ECO:0007669"/>
    <property type="project" value="UniProtKB-KW"/>
</dbReference>
<dbReference type="Pfam" id="PF00175">
    <property type="entry name" value="NAD_binding_1"/>
    <property type="match status" value="1"/>
</dbReference>
<keyword evidence="3" id="KW-0001">2Fe-2S</keyword>
<proteinExistence type="predicted"/>
<evidence type="ECO:0000259" key="10">
    <source>
        <dbReference type="PROSITE" id="PS51384"/>
    </source>
</evidence>
<evidence type="ECO:0000256" key="6">
    <source>
        <dbReference type="ARBA" id="ARBA00023002"/>
    </source>
</evidence>
<dbReference type="InterPro" id="IPR017938">
    <property type="entry name" value="Riboflavin_synthase-like_b-brl"/>
</dbReference>
<dbReference type="InterPro" id="IPR006058">
    <property type="entry name" value="2Fe2S_fd_BS"/>
</dbReference>
<evidence type="ECO:0000256" key="1">
    <source>
        <dbReference type="ARBA" id="ARBA00001974"/>
    </source>
</evidence>
<evidence type="ECO:0000256" key="3">
    <source>
        <dbReference type="ARBA" id="ARBA00022714"/>
    </source>
</evidence>
<dbReference type="CDD" id="cd06214">
    <property type="entry name" value="PA_degradation_oxidoreductase_like"/>
    <property type="match status" value="1"/>
</dbReference>
<comment type="cofactor">
    <cofactor evidence="1">
        <name>FAD</name>
        <dbReference type="ChEBI" id="CHEBI:57692"/>
    </cofactor>
</comment>
<dbReference type="InterPro" id="IPR012675">
    <property type="entry name" value="Beta-grasp_dom_sf"/>
</dbReference>
<evidence type="ECO:0000256" key="8">
    <source>
        <dbReference type="ARBA" id="ARBA00023014"/>
    </source>
</evidence>
<dbReference type="OrthoDB" id="9796486at2"/>
<dbReference type="GO" id="GO:0010124">
    <property type="term" value="P:phenylacetate catabolic process"/>
    <property type="evidence" value="ECO:0007669"/>
    <property type="project" value="InterPro"/>
</dbReference>
<dbReference type="InterPro" id="IPR001433">
    <property type="entry name" value="OxRdtase_FAD/NAD-bd"/>
</dbReference>
<keyword evidence="8" id="KW-0411">Iron-sulfur</keyword>
<dbReference type="Gene3D" id="3.40.50.80">
    <property type="entry name" value="Nucleotide-binding domain of ferredoxin-NADP reductase (FNR) module"/>
    <property type="match status" value="1"/>
</dbReference>
<dbReference type="NCBIfam" id="TIGR02160">
    <property type="entry name" value="PA_CoA_Oxy5"/>
    <property type="match status" value="1"/>
</dbReference>
<dbReference type="PROSITE" id="PS51384">
    <property type="entry name" value="FAD_FR"/>
    <property type="match status" value="1"/>
</dbReference>
<feature type="domain" description="FAD-binding FR-type" evidence="10">
    <location>
        <begin position="13"/>
        <end position="127"/>
    </location>
</feature>
<dbReference type="GO" id="GO:0050660">
    <property type="term" value="F:flavin adenine dinucleotide binding"/>
    <property type="evidence" value="ECO:0007669"/>
    <property type="project" value="TreeGrafter"/>
</dbReference>
<dbReference type="Gene3D" id="3.10.20.30">
    <property type="match status" value="1"/>
</dbReference>
<name>A0A4Y3NFD8_PAEAU</name>
<keyword evidence="7" id="KW-0408">Iron</keyword>
<evidence type="ECO:0000259" key="9">
    <source>
        <dbReference type="PROSITE" id="PS51085"/>
    </source>
</evidence>
<keyword evidence="4" id="KW-0479">Metal-binding</keyword>
<dbReference type="PROSITE" id="PS00197">
    <property type="entry name" value="2FE2S_FER_1"/>
    <property type="match status" value="1"/>
</dbReference>
<reference evidence="11 12" key="1">
    <citation type="submission" date="2019-06" db="EMBL/GenBank/DDBJ databases">
        <title>Whole genome shotgun sequence of Paenarthrobacter aurescens NBRC 12136.</title>
        <authorList>
            <person name="Hosoyama A."/>
            <person name="Uohara A."/>
            <person name="Ohji S."/>
            <person name="Ichikawa N."/>
        </authorList>
    </citation>
    <scope>NUCLEOTIDE SEQUENCE [LARGE SCALE GENOMIC DNA]</scope>
    <source>
        <strain evidence="11 12">NBRC 12136</strain>
    </source>
</reference>
<dbReference type="Gene3D" id="2.40.30.10">
    <property type="entry name" value="Translation factors"/>
    <property type="match status" value="1"/>
</dbReference>
<dbReference type="RefSeq" id="WP_091470592.1">
    <property type="nucleotide sequence ID" value="NZ_BAAAWK010000001.1"/>
</dbReference>
<dbReference type="SUPFAM" id="SSF54292">
    <property type="entry name" value="2Fe-2S ferredoxin-like"/>
    <property type="match status" value="1"/>
</dbReference>
<evidence type="ECO:0000256" key="5">
    <source>
        <dbReference type="ARBA" id="ARBA00022827"/>
    </source>
</evidence>
<dbReference type="CDD" id="cd00207">
    <property type="entry name" value="fer2"/>
    <property type="match status" value="1"/>
</dbReference>
<keyword evidence="6" id="KW-0560">Oxidoreductase</keyword>
<dbReference type="Pfam" id="PF00970">
    <property type="entry name" value="FAD_binding_6"/>
    <property type="match status" value="1"/>
</dbReference>
<evidence type="ECO:0000313" key="11">
    <source>
        <dbReference type="EMBL" id="GEB17741.1"/>
    </source>
</evidence>
<keyword evidence="5" id="KW-0274">FAD</keyword>
<comment type="caution">
    <text evidence="11">The sequence shown here is derived from an EMBL/GenBank/DDBJ whole genome shotgun (WGS) entry which is preliminary data.</text>
</comment>
<dbReference type="AlphaFoldDB" id="A0A4Y3NFD8"/>
<dbReference type="GO" id="GO:0046872">
    <property type="term" value="F:metal ion binding"/>
    <property type="evidence" value="ECO:0007669"/>
    <property type="project" value="UniProtKB-KW"/>
</dbReference>
<dbReference type="Proteomes" id="UP000317715">
    <property type="component" value="Unassembled WGS sequence"/>
</dbReference>
<evidence type="ECO:0000256" key="4">
    <source>
        <dbReference type="ARBA" id="ARBA00022723"/>
    </source>
</evidence>
<dbReference type="GO" id="GO:0051537">
    <property type="term" value="F:2 iron, 2 sulfur cluster binding"/>
    <property type="evidence" value="ECO:0007669"/>
    <property type="project" value="UniProtKB-KW"/>
</dbReference>
<dbReference type="InterPro" id="IPR008333">
    <property type="entry name" value="Cbr1-like_FAD-bd_dom"/>
</dbReference>
<dbReference type="EMBL" id="BJMD01000002">
    <property type="protein sequence ID" value="GEB17741.1"/>
    <property type="molecule type" value="Genomic_DNA"/>
</dbReference>
<dbReference type="InterPro" id="IPR050415">
    <property type="entry name" value="MRET"/>
</dbReference>
<organism evidence="11 12">
    <name type="scientific">Paenarthrobacter aurescens</name>
    <name type="common">Arthrobacter aurescens</name>
    <dbReference type="NCBI Taxonomy" id="43663"/>
    <lineage>
        <taxon>Bacteria</taxon>
        <taxon>Bacillati</taxon>
        <taxon>Actinomycetota</taxon>
        <taxon>Actinomycetes</taxon>
        <taxon>Micrococcales</taxon>
        <taxon>Micrococcaceae</taxon>
        <taxon>Paenarthrobacter</taxon>
    </lineage>
</organism>
<feature type="domain" description="2Fe-2S ferredoxin-type" evidence="9">
    <location>
        <begin position="310"/>
        <end position="401"/>
    </location>
</feature>
<dbReference type="GeneID" id="99016213"/>
<dbReference type="SUPFAM" id="SSF63380">
    <property type="entry name" value="Riboflavin synthase domain-like"/>
    <property type="match status" value="1"/>
</dbReference>
<dbReference type="InterPro" id="IPR036010">
    <property type="entry name" value="2Fe-2S_ferredoxin-like_sf"/>
</dbReference>
<dbReference type="PROSITE" id="PS51085">
    <property type="entry name" value="2FE2S_FER_2"/>
    <property type="match status" value="1"/>
</dbReference>
<keyword evidence="2" id="KW-0285">Flavoprotein</keyword>
<keyword evidence="12" id="KW-1185">Reference proteome</keyword>
<protein>
    <submittedName>
        <fullName evidence="11">Phenylacetic acid degradation protein</fullName>
    </submittedName>
</protein>
<gene>
    <name evidence="11" type="primary">paaE</name>
    <name evidence="11" type="ORF">AAU01_04960</name>
</gene>
<dbReference type="PANTHER" id="PTHR47354">
    <property type="entry name" value="NADH OXIDOREDUCTASE HCR"/>
    <property type="match status" value="1"/>
</dbReference>
<dbReference type="InterPro" id="IPR039261">
    <property type="entry name" value="FNR_nucleotide-bd"/>
</dbReference>
<accession>A0A4Y3NFD8</accession>